<sequence>MKDAFDIPFIITVIGFQILSLLMAANWYKQRLKVEVEIEIRAQILLDLLHTPAEQRSTRVLDLCFFALAQFFLPKNYGPNYRLVKSEYFNTFELRLHLAERFKESEAEVHGKVGIGARSFVALTRKEERQFVEAMKKVIEGWTMEIESDEVCYLTGVQFSTGFEKEIKNIKKWIEEQSKEKVEGV</sequence>
<feature type="transmembrane region" description="Helical" evidence="1">
    <location>
        <begin position="7"/>
        <end position="28"/>
    </location>
</feature>
<dbReference type="EMBL" id="PQXK01000546">
    <property type="protein sequence ID" value="TGO31534.1"/>
    <property type="molecule type" value="Genomic_DNA"/>
</dbReference>
<evidence type="ECO:0000313" key="3">
    <source>
        <dbReference type="Proteomes" id="UP000297814"/>
    </source>
</evidence>
<organism evidence="2 3">
    <name type="scientific">Botrytis hyacinthi</name>
    <dbReference type="NCBI Taxonomy" id="278943"/>
    <lineage>
        <taxon>Eukaryota</taxon>
        <taxon>Fungi</taxon>
        <taxon>Dikarya</taxon>
        <taxon>Ascomycota</taxon>
        <taxon>Pezizomycotina</taxon>
        <taxon>Leotiomycetes</taxon>
        <taxon>Helotiales</taxon>
        <taxon>Sclerotiniaceae</taxon>
        <taxon>Botrytis</taxon>
    </lineage>
</organism>
<evidence type="ECO:0000256" key="1">
    <source>
        <dbReference type="SAM" id="Phobius"/>
    </source>
</evidence>
<keyword evidence="1" id="KW-0812">Transmembrane</keyword>
<proteinExistence type="predicted"/>
<name>A0A4Z1G3J8_9HELO</name>
<keyword evidence="1" id="KW-0472">Membrane</keyword>
<keyword evidence="1" id="KW-1133">Transmembrane helix</keyword>
<dbReference type="Proteomes" id="UP000297814">
    <property type="component" value="Unassembled WGS sequence"/>
</dbReference>
<reference evidence="2 3" key="1">
    <citation type="submission" date="2017-12" db="EMBL/GenBank/DDBJ databases">
        <title>Comparative genomics of Botrytis spp.</title>
        <authorList>
            <person name="Valero-Jimenez C.A."/>
            <person name="Tapia P."/>
            <person name="Veloso J."/>
            <person name="Silva-Moreno E."/>
            <person name="Staats M."/>
            <person name="Valdes J.H."/>
            <person name="Van Kan J.A.L."/>
        </authorList>
    </citation>
    <scope>NUCLEOTIDE SEQUENCE [LARGE SCALE GENOMIC DNA]</scope>
    <source>
        <strain evidence="2 3">Bh0001</strain>
    </source>
</reference>
<gene>
    <name evidence="2" type="ORF">BHYA_0551g00020</name>
</gene>
<keyword evidence="3" id="KW-1185">Reference proteome</keyword>
<comment type="caution">
    <text evidence="2">The sequence shown here is derived from an EMBL/GenBank/DDBJ whole genome shotgun (WGS) entry which is preliminary data.</text>
</comment>
<protein>
    <submittedName>
        <fullName evidence="2">Uncharacterized protein</fullName>
    </submittedName>
</protein>
<evidence type="ECO:0000313" key="2">
    <source>
        <dbReference type="EMBL" id="TGO31534.1"/>
    </source>
</evidence>
<dbReference type="AlphaFoldDB" id="A0A4Z1G3J8"/>
<accession>A0A4Z1G3J8</accession>